<evidence type="ECO:0000313" key="2">
    <source>
        <dbReference type="EMBL" id="MBD7950748.1"/>
    </source>
</evidence>
<sequence length="386" mass="40865">MTGSHDDLFDRLHAAADSVPPSTLDLPVVLITSRRKATTRRAVTGTAVLAACAVLGVGVASGLPGRVAHDLVPAATYETLRTEIVHREVAPGITAVAEAATYELPDESVVLDTGIETGAHGDRFLIVSTVELSAGGSVESVDRDDPETIRWMAELGYGPVEDQRIQVIAGDDAELRRLRGGAGPTTVVVSTLGSAAVVDTEEGRFVFGTTISEHVDDARTTSVRSWDPFTQVDGTAGTSLLVPTLTIPQRTRVPFALALTKETSFAPVMAASFTDDHSATGPCTERVDGCAVSYDTRSRVAIQSQVEDPRWAAFLESLPNEDVSVLDTSGDIVLFECQASRAATEWSFSERLSAEDEDRIVAATAGLTYCMVERSPTSDGGLRVGS</sequence>
<comment type="caution">
    <text evidence="2">The sequence shown here is derived from an EMBL/GenBank/DDBJ whole genome shotgun (WGS) entry which is preliminary data.</text>
</comment>
<organism evidence="2 3">
    <name type="scientific">Oerskovia rustica</name>
    <dbReference type="NCBI Taxonomy" id="2762237"/>
    <lineage>
        <taxon>Bacteria</taxon>
        <taxon>Bacillati</taxon>
        <taxon>Actinomycetota</taxon>
        <taxon>Actinomycetes</taxon>
        <taxon>Micrococcales</taxon>
        <taxon>Cellulomonadaceae</taxon>
        <taxon>Oerskovia</taxon>
    </lineage>
</organism>
<accession>A0ABR8RSH1</accession>
<gene>
    <name evidence="2" type="ORF">H9652_10055</name>
</gene>
<keyword evidence="1" id="KW-1133">Transmembrane helix</keyword>
<feature type="transmembrane region" description="Helical" evidence="1">
    <location>
        <begin position="42"/>
        <end position="63"/>
    </location>
</feature>
<keyword evidence="1" id="KW-0472">Membrane</keyword>
<evidence type="ECO:0000256" key="1">
    <source>
        <dbReference type="SAM" id="Phobius"/>
    </source>
</evidence>
<name>A0ABR8RSH1_9CELL</name>
<reference evidence="2 3" key="1">
    <citation type="submission" date="2020-08" db="EMBL/GenBank/DDBJ databases">
        <title>A Genomic Blueprint of the Chicken Gut Microbiome.</title>
        <authorList>
            <person name="Gilroy R."/>
            <person name="Ravi A."/>
            <person name="Getino M."/>
            <person name="Pursley I."/>
            <person name="Horton D.L."/>
            <person name="Alikhan N.-F."/>
            <person name="Baker D."/>
            <person name="Gharbi K."/>
            <person name="Hall N."/>
            <person name="Watson M."/>
            <person name="Adriaenssens E.M."/>
            <person name="Foster-Nyarko E."/>
            <person name="Jarju S."/>
            <person name="Secka A."/>
            <person name="Antonio M."/>
            <person name="Oren A."/>
            <person name="Chaudhuri R."/>
            <person name="La Ragione R.M."/>
            <person name="Hildebrand F."/>
            <person name="Pallen M.J."/>
        </authorList>
    </citation>
    <scope>NUCLEOTIDE SEQUENCE [LARGE SCALE GENOMIC DNA]</scope>
    <source>
        <strain evidence="2 3">Sa4CUA1</strain>
    </source>
</reference>
<evidence type="ECO:0008006" key="4">
    <source>
        <dbReference type="Google" id="ProtNLM"/>
    </source>
</evidence>
<keyword evidence="1" id="KW-0812">Transmembrane</keyword>
<dbReference type="Proteomes" id="UP000641803">
    <property type="component" value="Unassembled WGS sequence"/>
</dbReference>
<protein>
    <recommendedName>
        <fullName evidence="4">DUF4179 domain-containing protein</fullName>
    </recommendedName>
</protein>
<proteinExistence type="predicted"/>
<evidence type="ECO:0000313" key="3">
    <source>
        <dbReference type="Proteomes" id="UP000641803"/>
    </source>
</evidence>
<dbReference type="EMBL" id="JACSQQ010000014">
    <property type="protein sequence ID" value="MBD7950748.1"/>
    <property type="molecule type" value="Genomic_DNA"/>
</dbReference>
<keyword evidence="3" id="KW-1185">Reference proteome</keyword>
<dbReference type="RefSeq" id="WP_191796110.1">
    <property type="nucleotide sequence ID" value="NZ_JACSQQ010000014.1"/>
</dbReference>